<reference evidence="1 2" key="1">
    <citation type="journal article" date="2016" name="Nat. Commun.">
        <title>Thousands of microbial genomes shed light on interconnected biogeochemical processes in an aquifer system.</title>
        <authorList>
            <person name="Anantharaman K."/>
            <person name="Brown C.T."/>
            <person name="Hug L.A."/>
            <person name="Sharon I."/>
            <person name="Castelle C.J."/>
            <person name="Probst A.J."/>
            <person name="Thomas B.C."/>
            <person name="Singh A."/>
            <person name="Wilkins M.J."/>
            <person name="Karaoz U."/>
            <person name="Brodie E.L."/>
            <person name="Williams K.H."/>
            <person name="Hubbard S.S."/>
            <person name="Banfield J.F."/>
        </authorList>
    </citation>
    <scope>NUCLEOTIDE SEQUENCE [LARGE SCALE GENOMIC DNA]</scope>
</reference>
<name>A0A1F4S0W1_UNCSA</name>
<accession>A0A1F4S0W1</accession>
<dbReference type="AlphaFoldDB" id="A0A1F4S0W1"/>
<dbReference type="Proteomes" id="UP000177905">
    <property type="component" value="Unassembled WGS sequence"/>
</dbReference>
<gene>
    <name evidence="1" type="ORF">A2290_07010</name>
</gene>
<proteinExistence type="predicted"/>
<comment type="caution">
    <text evidence="1">The sequence shown here is derived from an EMBL/GenBank/DDBJ whole genome shotgun (WGS) entry which is preliminary data.</text>
</comment>
<dbReference type="EMBL" id="MEUA01000042">
    <property type="protein sequence ID" value="OGC14064.1"/>
    <property type="molecule type" value="Genomic_DNA"/>
</dbReference>
<evidence type="ECO:0000313" key="1">
    <source>
        <dbReference type="EMBL" id="OGC14064.1"/>
    </source>
</evidence>
<protein>
    <submittedName>
        <fullName evidence="1">Uncharacterized protein</fullName>
    </submittedName>
</protein>
<evidence type="ECO:0000313" key="2">
    <source>
        <dbReference type="Proteomes" id="UP000177905"/>
    </source>
</evidence>
<organism evidence="1 2">
    <name type="scientific">candidate division WOR-1 bacterium RIFOXYB2_FULL_36_35</name>
    <dbReference type="NCBI Taxonomy" id="1802578"/>
    <lineage>
        <taxon>Bacteria</taxon>
        <taxon>Bacillati</taxon>
        <taxon>Saganbacteria</taxon>
    </lineage>
</organism>
<sequence length="91" mass="9945">MVPSVLRGLAEEKIVLLSDAKAHNLPFDIKGITRLVDKKGNTLGLLLDNKILEELEDDIDSQGDDFVKSLKESRISGKVKSSVVKKKSGLV</sequence>